<dbReference type="InterPro" id="IPR001231">
    <property type="entry name" value="CD44_antigen"/>
</dbReference>
<feature type="region of interest" description="Disordered" evidence="25">
    <location>
        <begin position="667"/>
        <end position="752"/>
    </location>
</feature>
<evidence type="ECO:0000256" key="14">
    <source>
        <dbReference type="ARBA" id="ARBA00023157"/>
    </source>
</evidence>
<keyword evidence="7" id="KW-0597">Phosphoprotein</keyword>
<dbReference type="InterPro" id="IPR043210">
    <property type="entry name" value="CD44_antigen-like"/>
</dbReference>
<dbReference type="InterPro" id="IPR016187">
    <property type="entry name" value="CTDL_fold"/>
</dbReference>
<evidence type="ECO:0000256" key="24">
    <source>
        <dbReference type="PROSITE-ProRule" id="PRU00323"/>
    </source>
</evidence>
<evidence type="ECO:0000256" key="17">
    <source>
        <dbReference type="ARBA" id="ARBA00023273"/>
    </source>
</evidence>
<dbReference type="PROSITE" id="PS50963">
    <property type="entry name" value="LINK_2"/>
    <property type="match status" value="1"/>
</dbReference>
<keyword evidence="17" id="KW-0966">Cell projection</keyword>
<dbReference type="Pfam" id="PF00193">
    <property type="entry name" value="Xlink"/>
    <property type="match status" value="1"/>
</dbReference>
<evidence type="ECO:0000256" key="22">
    <source>
        <dbReference type="ARBA" id="ARBA00032514"/>
    </source>
</evidence>
<keyword evidence="13 26" id="KW-0472">Membrane</keyword>
<proteinExistence type="predicted"/>
<dbReference type="CDD" id="cd03516">
    <property type="entry name" value="Link_domain_CD44_like"/>
    <property type="match status" value="1"/>
</dbReference>
<name>A0ABM1JWE6_GEKJA</name>
<evidence type="ECO:0000256" key="12">
    <source>
        <dbReference type="ARBA" id="ARBA00022989"/>
    </source>
</evidence>
<keyword evidence="16" id="KW-0325">Glycoprotein</keyword>
<feature type="compositionally biased region" description="Polar residues" evidence="25">
    <location>
        <begin position="175"/>
        <end position="205"/>
    </location>
</feature>
<dbReference type="PRINTS" id="PR01265">
    <property type="entry name" value="LINKMODULE"/>
</dbReference>
<feature type="compositionally biased region" description="Low complexity" evidence="25">
    <location>
        <begin position="275"/>
        <end position="286"/>
    </location>
</feature>
<feature type="compositionally biased region" description="Polar residues" evidence="25">
    <location>
        <begin position="531"/>
        <end position="540"/>
    </location>
</feature>
<evidence type="ECO:0000313" key="30">
    <source>
        <dbReference type="RefSeq" id="XP_015265783.1"/>
    </source>
</evidence>
<feature type="compositionally biased region" description="Basic and acidic residues" evidence="25">
    <location>
        <begin position="668"/>
        <end position="687"/>
    </location>
</feature>
<organism evidence="29 30">
    <name type="scientific">Gekko japonicus</name>
    <name type="common">Schlegel's Japanese gecko</name>
    <dbReference type="NCBI Taxonomy" id="146911"/>
    <lineage>
        <taxon>Eukaryota</taxon>
        <taxon>Metazoa</taxon>
        <taxon>Chordata</taxon>
        <taxon>Craniata</taxon>
        <taxon>Vertebrata</taxon>
        <taxon>Euteleostomi</taxon>
        <taxon>Lepidosauria</taxon>
        <taxon>Squamata</taxon>
        <taxon>Bifurcata</taxon>
        <taxon>Gekkota</taxon>
        <taxon>Gekkonidae</taxon>
        <taxon>Gekkoninae</taxon>
        <taxon>Gekko</taxon>
    </lineage>
</organism>
<feature type="chain" id="PRO_5045470833" description="CD44 antigen" evidence="27">
    <location>
        <begin position="21"/>
        <end position="856"/>
    </location>
</feature>
<evidence type="ECO:0000256" key="6">
    <source>
        <dbReference type="ARBA" id="ARBA00022525"/>
    </source>
</evidence>
<sequence length="856" mass="94407">MAKFWLSAAVGLYLLQLCLAQISLNISCRYAGVFHVEKNRRYSLTKEEAIELCKALNSTLPTWEQMEKAFSLGLETCRYGYIEEKIVVPRHTPYHLCAANTTGIYVLQSNISDRYDTYCFNSSEERDKVCDPVTELYSSWPDDQSIIEISNADGTRYIGGSLYTELPPVTDDDSSMGSGSANDRGTTDPNVITSGIFHTSFNEGATQFPYGVHPTDESHLQSPDDPEDHNVNHDNEDQNPNKDLDSYEKQKDSSEELEEPGNEGDKYDGGEQLYPGSPGSTVVSSSDVKHEDSTRDSLIHVVHSGWDNEVRYSANDTRDGTLPGTVPPGDGEHYSTGKILELIKNIIVTAVSSSGNFLTQKVSTLHSQDGVHSGLEAEASFPTNTTSDDSHLGLVPSDEKQNDLEEDFHAAVFVNGSAKDEESHQDQLLSVDKPGGRRGGSSSTNRTSHDVVQILIPPSESDRENKSAQTDSNQDQLPLGSDGRSSQNEHEQESSDTADEVSNDVMKHEESTQNPPAHEMHPDSEWDSEEQYSTNTSSEETLPEIIPPSENEHKNTSVYTVADSIDETKHEDVTNRPAVHDMQHEQSRENEYPTNSTNEEGLAFFPPPENSNEGFHTAVIHNNDAHHEDSTQEPLPPVHQPDWHTEEEYSTNISRDDILMGVIANNGSEHDPLHTDVVSHDGTKDEDSTLAPVKYDSEDKYSTSSAEGVLLPGIVPRRGTNHKNNTYHTGLVPNQPEDRGSQQGDSTPETQPRAAHIPDWLIVVASLLALALILGVCIAVNSRRRCGQKQKLVINNGKGVVDNKNMGGLNGEASKSHEMVHLVHKEQPEDQTGSHDEFLQIDETNNLQEVDLKSGV</sequence>
<keyword evidence="10" id="KW-0130">Cell adhesion</keyword>
<feature type="compositionally biased region" description="Basic and acidic residues" evidence="25">
    <location>
        <begin position="576"/>
        <end position="591"/>
    </location>
</feature>
<protein>
    <recommendedName>
        <fullName evidence="4">CD44 antigen</fullName>
    </recommendedName>
    <alternativeName>
        <fullName evidence="22">GP90 lymphocyte homing/adhesion receptor</fullName>
    </alternativeName>
    <alternativeName>
        <fullName evidence="21">HUTCH-I</fullName>
    </alternativeName>
    <alternativeName>
        <fullName evidence="23">Hermes antigen</fullName>
    </alternativeName>
    <alternativeName>
        <fullName evidence="20">Hyaluronate receptor</fullName>
    </alternativeName>
    <alternativeName>
        <fullName evidence="18">Phagocytic glycoprotein 1</fullName>
    </alternativeName>
    <alternativeName>
        <fullName evidence="19">Phagocytic glycoprotein I</fullName>
    </alternativeName>
</protein>
<keyword evidence="12 26" id="KW-1133">Transmembrane helix</keyword>
<dbReference type="Gene3D" id="3.10.100.10">
    <property type="entry name" value="Mannose-Binding Protein A, subunit A"/>
    <property type="match status" value="1"/>
</dbReference>
<evidence type="ECO:0000256" key="18">
    <source>
        <dbReference type="ARBA" id="ARBA00029917"/>
    </source>
</evidence>
<evidence type="ECO:0000256" key="9">
    <source>
        <dbReference type="ARBA" id="ARBA00022729"/>
    </source>
</evidence>
<feature type="compositionally biased region" description="Polar residues" evidence="25">
    <location>
        <begin position="467"/>
        <end position="476"/>
    </location>
</feature>
<dbReference type="GeneID" id="107109631"/>
<feature type="transmembrane region" description="Helical" evidence="26">
    <location>
        <begin position="760"/>
        <end position="781"/>
    </location>
</feature>
<feature type="compositionally biased region" description="Polar residues" evidence="25">
    <location>
        <begin position="741"/>
        <end position="750"/>
    </location>
</feature>
<evidence type="ECO:0000256" key="5">
    <source>
        <dbReference type="ARBA" id="ARBA00022475"/>
    </source>
</evidence>
<dbReference type="Proteomes" id="UP000694871">
    <property type="component" value="Unplaced"/>
</dbReference>
<evidence type="ECO:0000256" key="26">
    <source>
        <dbReference type="SAM" id="Phobius"/>
    </source>
</evidence>
<comment type="caution">
    <text evidence="24">Lacks conserved residue(s) required for the propagation of feature annotation.</text>
</comment>
<dbReference type="PANTHER" id="PTHR10225">
    <property type="entry name" value="HYALURONAN RECEPTOR"/>
    <property type="match status" value="1"/>
</dbReference>
<dbReference type="RefSeq" id="XP_015265783.1">
    <property type="nucleotide sequence ID" value="XM_015410297.1"/>
</dbReference>
<dbReference type="PRINTS" id="PR00658">
    <property type="entry name" value="CD44"/>
</dbReference>
<keyword evidence="9 27" id="KW-0732">Signal</keyword>
<evidence type="ECO:0000256" key="4">
    <source>
        <dbReference type="ARBA" id="ARBA00020474"/>
    </source>
</evidence>
<evidence type="ECO:0000256" key="2">
    <source>
        <dbReference type="ARBA" id="ARBA00004251"/>
    </source>
</evidence>
<keyword evidence="8 26" id="KW-0812">Transmembrane</keyword>
<feature type="signal peptide" evidence="27">
    <location>
        <begin position="1"/>
        <end position="20"/>
    </location>
</feature>
<evidence type="ECO:0000256" key="10">
    <source>
        <dbReference type="ARBA" id="ARBA00022889"/>
    </source>
</evidence>
<gene>
    <name evidence="30" type="primary">CD44</name>
</gene>
<evidence type="ECO:0000256" key="16">
    <source>
        <dbReference type="ARBA" id="ARBA00023180"/>
    </source>
</evidence>
<keyword evidence="11" id="KW-0654">Proteoglycan</keyword>
<evidence type="ECO:0000256" key="8">
    <source>
        <dbReference type="ARBA" id="ARBA00022692"/>
    </source>
</evidence>
<keyword evidence="29" id="KW-1185">Reference proteome</keyword>
<evidence type="ECO:0000256" key="15">
    <source>
        <dbReference type="ARBA" id="ARBA00023170"/>
    </source>
</evidence>
<evidence type="ECO:0000256" key="13">
    <source>
        <dbReference type="ARBA" id="ARBA00023136"/>
    </source>
</evidence>
<evidence type="ECO:0000256" key="27">
    <source>
        <dbReference type="SAM" id="SignalP"/>
    </source>
</evidence>
<keyword evidence="6" id="KW-0964">Secreted</keyword>
<dbReference type="InterPro" id="IPR016186">
    <property type="entry name" value="C-type_lectin-like/link_sf"/>
</dbReference>
<dbReference type="SMART" id="SM00445">
    <property type="entry name" value="LINK"/>
    <property type="match status" value="1"/>
</dbReference>
<feature type="compositionally biased region" description="Basic and acidic residues" evidence="25">
    <location>
        <begin position="228"/>
        <end position="254"/>
    </location>
</feature>
<reference evidence="30" key="1">
    <citation type="submission" date="2025-08" db="UniProtKB">
        <authorList>
            <consortium name="RefSeq"/>
        </authorList>
    </citation>
    <scope>IDENTIFICATION</scope>
</reference>
<evidence type="ECO:0000256" key="11">
    <source>
        <dbReference type="ARBA" id="ARBA00022974"/>
    </source>
</evidence>
<feature type="region of interest" description="Disordered" evidence="25">
    <location>
        <begin position="417"/>
        <end position="557"/>
    </location>
</feature>
<dbReference type="InterPro" id="IPR000538">
    <property type="entry name" value="Link_dom"/>
</dbReference>
<evidence type="ECO:0000256" key="3">
    <source>
        <dbReference type="ARBA" id="ARBA00004613"/>
    </source>
</evidence>
<evidence type="ECO:0000259" key="28">
    <source>
        <dbReference type="PROSITE" id="PS50963"/>
    </source>
</evidence>
<feature type="domain" description="Link" evidence="28">
    <location>
        <begin position="32"/>
        <end position="121"/>
    </location>
</feature>
<feature type="region of interest" description="Disordered" evidence="25">
    <location>
        <begin position="576"/>
        <end position="597"/>
    </location>
</feature>
<evidence type="ECO:0000256" key="19">
    <source>
        <dbReference type="ARBA" id="ARBA00029928"/>
    </source>
</evidence>
<feature type="region of interest" description="Disordered" evidence="25">
    <location>
        <begin position="166"/>
        <end position="295"/>
    </location>
</feature>
<keyword evidence="14" id="KW-1015">Disulfide bond</keyword>
<evidence type="ECO:0000256" key="21">
    <source>
        <dbReference type="ARBA" id="ARBA00031823"/>
    </source>
</evidence>
<dbReference type="PANTHER" id="PTHR10225:SF6">
    <property type="entry name" value="CD44 ANTIGEN"/>
    <property type="match status" value="1"/>
</dbReference>
<evidence type="ECO:0000256" key="20">
    <source>
        <dbReference type="ARBA" id="ARBA00031179"/>
    </source>
</evidence>
<comment type="subcellular location">
    <subcellularLocation>
        <location evidence="2">Cell membrane</location>
        <topology evidence="2">Single-pass type I membrane protein</topology>
    </subcellularLocation>
    <subcellularLocation>
        <location evidence="1">Cell projection</location>
        <location evidence="1">Microvillus</location>
    </subcellularLocation>
    <subcellularLocation>
        <location evidence="3">Secreted</location>
    </subcellularLocation>
</comment>
<keyword evidence="5" id="KW-1003">Cell membrane</keyword>
<evidence type="ECO:0000256" key="23">
    <source>
        <dbReference type="ARBA" id="ARBA00032917"/>
    </source>
</evidence>
<keyword evidence="15" id="KW-0675">Receptor</keyword>
<evidence type="ECO:0000256" key="1">
    <source>
        <dbReference type="ARBA" id="ARBA00004105"/>
    </source>
</evidence>
<dbReference type="PROSITE" id="PS01241">
    <property type="entry name" value="LINK_1"/>
    <property type="match status" value="1"/>
</dbReference>
<evidence type="ECO:0000256" key="25">
    <source>
        <dbReference type="SAM" id="MobiDB-lite"/>
    </source>
</evidence>
<accession>A0ABM1JWE6</accession>
<evidence type="ECO:0000313" key="29">
    <source>
        <dbReference type="Proteomes" id="UP000694871"/>
    </source>
</evidence>
<dbReference type="SUPFAM" id="SSF56436">
    <property type="entry name" value="C-type lectin-like"/>
    <property type="match status" value="1"/>
</dbReference>
<evidence type="ECO:0000256" key="7">
    <source>
        <dbReference type="ARBA" id="ARBA00022553"/>
    </source>
</evidence>